<evidence type="ECO:0000313" key="3">
    <source>
        <dbReference type="Proteomes" id="UP001239213"/>
    </source>
</evidence>
<proteinExistence type="predicted"/>
<dbReference type="EMBL" id="MPDP01000040">
    <property type="protein sequence ID" value="KAK1490461.1"/>
    <property type="molecule type" value="Genomic_DNA"/>
</dbReference>
<evidence type="ECO:0000256" key="1">
    <source>
        <dbReference type="SAM" id="Phobius"/>
    </source>
</evidence>
<name>A0AAI9Y911_9PEZI</name>
<sequence>MSINICIVVGSLCPPCLDYQLFLRIMSSVYSVDIVCVYCSTVPSWLLFWE</sequence>
<keyword evidence="1" id="KW-1133">Transmembrane helix</keyword>
<evidence type="ECO:0000313" key="2">
    <source>
        <dbReference type="EMBL" id="KAK1490461.1"/>
    </source>
</evidence>
<keyword evidence="3" id="KW-1185">Reference proteome</keyword>
<protein>
    <submittedName>
        <fullName evidence="2">Uncharacterized protein</fullName>
    </submittedName>
</protein>
<gene>
    <name evidence="2" type="ORF">CCUS01_14418</name>
</gene>
<comment type="caution">
    <text evidence="2">The sequence shown here is derived from an EMBL/GenBank/DDBJ whole genome shotgun (WGS) entry which is preliminary data.</text>
</comment>
<keyword evidence="1" id="KW-0472">Membrane</keyword>
<feature type="transmembrane region" description="Helical" evidence="1">
    <location>
        <begin position="28"/>
        <end position="49"/>
    </location>
</feature>
<accession>A0AAI9Y911</accession>
<reference evidence="2" key="1">
    <citation type="submission" date="2016-11" db="EMBL/GenBank/DDBJ databases">
        <title>The genome sequence of Colletotrichum cuscutae.</title>
        <authorList>
            <person name="Baroncelli R."/>
        </authorList>
    </citation>
    <scope>NUCLEOTIDE SEQUENCE</scope>
    <source>
        <strain evidence="2">IMI 304802</strain>
    </source>
</reference>
<dbReference type="Proteomes" id="UP001239213">
    <property type="component" value="Unassembled WGS sequence"/>
</dbReference>
<organism evidence="2 3">
    <name type="scientific">Colletotrichum cuscutae</name>
    <dbReference type="NCBI Taxonomy" id="1209917"/>
    <lineage>
        <taxon>Eukaryota</taxon>
        <taxon>Fungi</taxon>
        <taxon>Dikarya</taxon>
        <taxon>Ascomycota</taxon>
        <taxon>Pezizomycotina</taxon>
        <taxon>Sordariomycetes</taxon>
        <taxon>Hypocreomycetidae</taxon>
        <taxon>Glomerellales</taxon>
        <taxon>Glomerellaceae</taxon>
        <taxon>Colletotrichum</taxon>
        <taxon>Colletotrichum acutatum species complex</taxon>
    </lineage>
</organism>
<keyword evidence="1" id="KW-0812">Transmembrane</keyword>
<dbReference type="AlphaFoldDB" id="A0AAI9Y911"/>